<feature type="compositionally biased region" description="Low complexity" evidence="1">
    <location>
        <begin position="607"/>
        <end position="622"/>
    </location>
</feature>
<evidence type="ECO:0000256" key="1">
    <source>
        <dbReference type="SAM" id="MobiDB-lite"/>
    </source>
</evidence>
<dbReference type="STRING" id="679936.Sulac_1211"/>
<evidence type="ECO:0000313" key="3">
    <source>
        <dbReference type="Proteomes" id="UP000005439"/>
    </source>
</evidence>
<name>G8TV71_SULAD</name>
<feature type="compositionally biased region" description="Basic residues" evidence="1">
    <location>
        <begin position="623"/>
        <end position="633"/>
    </location>
</feature>
<accession>G8TV71</accession>
<dbReference type="PATRIC" id="fig|679936.5.peg.1270"/>
<dbReference type="EMBL" id="CP003179">
    <property type="protein sequence ID" value="AEW04711.1"/>
    <property type="molecule type" value="Genomic_DNA"/>
</dbReference>
<dbReference type="KEGG" id="sap:Sulac_1211"/>
<dbReference type="Proteomes" id="UP000005439">
    <property type="component" value="Chromosome"/>
</dbReference>
<dbReference type="AlphaFoldDB" id="G8TV71"/>
<reference evidence="2 3" key="2">
    <citation type="journal article" date="2012" name="Stand. Genomic Sci.">
        <title>Complete genome sequence of the moderately thermophilic mineral-sulfide-oxidizing firmicute Sulfobacillus acidophilus type strain (NAL(T)).</title>
        <authorList>
            <person name="Anderson I."/>
            <person name="Chertkov O."/>
            <person name="Chen A."/>
            <person name="Saunders E."/>
            <person name="Lapidus A."/>
            <person name="Nolan M."/>
            <person name="Lucas S."/>
            <person name="Hammon N."/>
            <person name="Deshpande S."/>
            <person name="Cheng J.F."/>
            <person name="Han C."/>
            <person name="Tapia R."/>
            <person name="Goodwin L.A."/>
            <person name="Pitluck S."/>
            <person name="Liolios K."/>
            <person name="Pagani I."/>
            <person name="Ivanova N."/>
            <person name="Mikhailova N."/>
            <person name="Pati A."/>
            <person name="Palaniappan K."/>
            <person name="Land M."/>
            <person name="Pan C."/>
            <person name="Rohde M."/>
            <person name="Pukall R."/>
            <person name="Goker M."/>
            <person name="Detter J.C."/>
            <person name="Woyke T."/>
            <person name="Bristow J."/>
            <person name="Eisen J.A."/>
            <person name="Markowitz V."/>
            <person name="Hugenholtz P."/>
            <person name="Kyrpides N.C."/>
            <person name="Klenk H.P."/>
            <person name="Mavromatis K."/>
        </authorList>
    </citation>
    <scope>NUCLEOTIDE SEQUENCE [LARGE SCALE GENOMIC DNA]</scope>
    <source>
        <strain evidence="3">ATCC 700253 / DSM 10332 / NAL</strain>
    </source>
</reference>
<keyword evidence="3" id="KW-1185">Reference proteome</keyword>
<protein>
    <submittedName>
        <fullName evidence="2">Uncharacterized protein</fullName>
    </submittedName>
</protein>
<dbReference type="HOGENOM" id="CLU_314466_0_0_9"/>
<gene>
    <name evidence="2" type="ordered locus">Sulac_1211</name>
</gene>
<feature type="region of interest" description="Disordered" evidence="1">
    <location>
        <begin position="537"/>
        <end position="694"/>
    </location>
</feature>
<proteinExistence type="predicted"/>
<organism evidence="2 3">
    <name type="scientific">Sulfobacillus acidophilus (strain ATCC 700253 / DSM 10332 / NAL)</name>
    <dbReference type="NCBI Taxonomy" id="679936"/>
    <lineage>
        <taxon>Bacteria</taxon>
        <taxon>Bacillati</taxon>
        <taxon>Bacillota</taxon>
        <taxon>Clostridia</taxon>
        <taxon>Eubacteriales</taxon>
        <taxon>Clostridiales Family XVII. Incertae Sedis</taxon>
        <taxon>Sulfobacillus</taxon>
    </lineage>
</organism>
<feature type="region of interest" description="Disordered" evidence="1">
    <location>
        <begin position="474"/>
        <end position="495"/>
    </location>
</feature>
<feature type="region of interest" description="Disordered" evidence="1">
    <location>
        <begin position="399"/>
        <end position="452"/>
    </location>
</feature>
<sequence length="930" mass="101353">MSDLIWRITPPIYRPADHLFATPEQAWHAAKLTGTWPARLELPTNLGLADPQQSQQWLAVLQTFHENGTEIWVGSQKWEPGTTITAPWPDGDPMTWSADLVPDAWDAESGCLVAAAGRVWWERQDPPTGSWVIGVIIDADDAPHDPHRIGQALAQITPTPHVRVHEDAQTWWVAWPSRPDAKGADWVRAVWHNLGEIRAGYALVTNAADWESRYQRARRLVSTHPTARIAPATNPDALPAVDWTQPLAVPRETVSIKTEKPSAPTTTVITVDSDPDMWPDAMKALTQDAETGAWLATVVERWWAARNAQSGPWWGILLQRSDLHQPWPDAWRQYTGARFLLTPMRLVVVGQGTMTSPEAQTLWRAARHAPECQRSYATWLTAAEWRTGWETLHAEIEEAPSAATAPPVAPEPPFTGEGRADEESPAPMEHVAPPMTDLPAADASPEANSAEAIPGAVETEAVATSGPTAAIAPDEQTAQSSPSAAGTEDAAVNSVADPSKITRLWRRLWRPSASEPTTSGPVMQRPRQIYPWRTGQPVQWDDAPIDPRLPSIFDIASPRPVEPAPAPPPSAEESQRSRRIVGSPPSEPATEAAPASEDYRSTDAEGSESPAAAPTSTGPAARRVSRQGRRFRVHPAEPTSDPSGGTAGPLVLPATGSSQPDPQPAIPPAEVVHPLDTPKSVPVAPPDGEPMRTVRRVKPTPQWDTPMDAPTVQGVMAGPTHRALTPPFVAWVWGMERHVGTTTAAVALAHWFAWWQETPVLLLDGHWMAPGVSRVLRRHVLPGLGWEATLRAARPWESPPQVVQISDRLTAWVIGPGVAWTAPLLSFWPKLLSRLPASVVVVDGGLQPPPQPVQWKGIVTMNPAHLGIVPSQTWILSRMQRVQGSRVIVLPSEPLGDEGVGSDAWRTAWDDVGQWIAGQLMEDQRVQKGR</sequence>
<evidence type="ECO:0000313" key="2">
    <source>
        <dbReference type="EMBL" id="AEW04711.1"/>
    </source>
</evidence>
<feature type="compositionally biased region" description="Pro residues" evidence="1">
    <location>
        <begin position="560"/>
        <end position="570"/>
    </location>
</feature>
<reference evidence="3" key="1">
    <citation type="submission" date="2011-12" db="EMBL/GenBank/DDBJ databases">
        <title>The complete genome of chromosome of Sulfobacillus acidophilus DSM 10332.</title>
        <authorList>
            <person name="Lucas S."/>
            <person name="Han J."/>
            <person name="Lapidus A."/>
            <person name="Bruce D."/>
            <person name="Goodwin L."/>
            <person name="Pitluck S."/>
            <person name="Peters L."/>
            <person name="Kyrpides N."/>
            <person name="Mavromatis K."/>
            <person name="Ivanova N."/>
            <person name="Mikhailova N."/>
            <person name="Chertkov O."/>
            <person name="Saunders E."/>
            <person name="Detter J.C."/>
            <person name="Tapia R."/>
            <person name="Han C."/>
            <person name="Land M."/>
            <person name="Hauser L."/>
            <person name="Markowitz V."/>
            <person name="Cheng J.-F."/>
            <person name="Hugenholtz P."/>
            <person name="Woyke T."/>
            <person name="Wu D."/>
            <person name="Pukall R."/>
            <person name="Gehrich-Schroeter G."/>
            <person name="Schneider S."/>
            <person name="Klenk H.-P."/>
            <person name="Eisen J.A."/>
        </authorList>
    </citation>
    <scope>NUCLEOTIDE SEQUENCE [LARGE SCALE GENOMIC DNA]</scope>
    <source>
        <strain evidence="3">ATCC 700253 / DSM 10332 / NAL</strain>
    </source>
</reference>